<evidence type="ECO:0000313" key="10">
    <source>
        <dbReference type="WBParaSite" id="ASIM_0001207301-mRNA-1"/>
    </source>
</evidence>
<feature type="domain" description="BTB" evidence="7">
    <location>
        <begin position="34"/>
        <end position="124"/>
    </location>
</feature>
<feature type="region of interest" description="Disordered" evidence="5">
    <location>
        <begin position="73"/>
        <end position="92"/>
    </location>
</feature>
<dbReference type="SUPFAM" id="SSF54695">
    <property type="entry name" value="POZ domain"/>
    <property type="match status" value="1"/>
</dbReference>
<reference evidence="8 9" key="2">
    <citation type="submission" date="2018-11" db="EMBL/GenBank/DDBJ databases">
        <authorList>
            <consortium name="Pathogen Informatics"/>
        </authorList>
    </citation>
    <scope>NUCLEOTIDE SEQUENCE [LARGE SCALE GENOMIC DNA]</scope>
</reference>
<dbReference type="PANTHER" id="PTHR24403">
    <property type="entry name" value="ZINC FINGER PROTEIN"/>
    <property type="match status" value="1"/>
</dbReference>
<evidence type="ECO:0000313" key="8">
    <source>
        <dbReference type="EMBL" id="VDK45299.1"/>
    </source>
</evidence>
<feature type="transmembrane region" description="Helical" evidence="6">
    <location>
        <begin position="294"/>
        <end position="313"/>
    </location>
</feature>
<organism evidence="10">
    <name type="scientific">Anisakis simplex</name>
    <name type="common">Herring worm</name>
    <dbReference type="NCBI Taxonomy" id="6269"/>
    <lineage>
        <taxon>Eukaryota</taxon>
        <taxon>Metazoa</taxon>
        <taxon>Ecdysozoa</taxon>
        <taxon>Nematoda</taxon>
        <taxon>Chromadorea</taxon>
        <taxon>Rhabditida</taxon>
        <taxon>Spirurina</taxon>
        <taxon>Ascaridomorpha</taxon>
        <taxon>Ascaridoidea</taxon>
        <taxon>Anisakidae</taxon>
        <taxon>Anisakis</taxon>
        <taxon>Anisakis simplex complex</taxon>
    </lineage>
</organism>
<evidence type="ECO:0000256" key="2">
    <source>
        <dbReference type="ARBA" id="ARBA00022737"/>
    </source>
</evidence>
<evidence type="ECO:0000256" key="1">
    <source>
        <dbReference type="ARBA" id="ARBA00022723"/>
    </source>
</evidence>
<dbReference type="OrthoDB" id="45365at2759"/>
<keyword evidence="9" id="KW-1185">Reference proteome</keyword>
<dbReference type="InterPro" id="IPR000210">
    <property type="entry name" value="BTB/POZ_dom"/>
</dbReference>
<evidence type="ECO:0000256" key="5">
    <source>
        <dbReference type="SAM" id="MobiDB-lite"/>
    </source>
</evidence>
<dbReference type="InterPro" id="IPR011333">
    <property type="entry name" value="SKP1/BTB/POZ_sf"/>
</dbReference>
<dbReference type="WBParaSite" id="ASIM_0001207301-mRNA-1">
    <property type="protein sequence ID" value="ASIM_0001207301-mRNA-1"/>
    <property type="gene ID" value="ASIM_0001207301"/>
</dbReference>
<evidence type="ECO:0000259" key="7">
    <source>
        <dbReference type="PROSITE" id="PS50097"/>
    </source>
</evidence>
<reference evidence="10" key="1">
    <citation type="submission" date="2017-02" db="UniProtKB">
        <authorList>
            <consortium name="WormBaseParasite"/>
        </authorList>
    </citation>
    <scope>IDENTIFICATION</scope>
</reference>
<dbReference type="PROSITE" id="PS50097">
    <property type="entry name" value="BTB"/>
    <property type="match status" value="1"/>
</dbReference>
<evidence type="ECO:0000256" key="6">
    <source>
        <dbReference type="SAM" id="Phobius"/>
    </source>
</evidence>
<proteinExistence type="predicted"/>
<keyword evidence="1" id="KW-0479">Metal-binding</keyword>
<dbReference type="InterPro" id="IPR013087">
    <property type="entry name" value="Znf_C2H2_type"/>
</dbReference>
<feature type="compositionally biased region" description="Low complexity" evidence="5">
    <location>
        <begin position="269"/>
        <end position="286"/>
    </location>
</feature>
<dbReference type="EMBL" id="UYRR01031080">
    <property type="protein sequence ID" value="VDK45299.1"/>
    <property type="molecule type" value="Genomic_DNA"/>
</dbReference>
<evidence type="ECO:0000256" key="3">
    <source>
        <dbReference type="ARBA" id="ARBA00022771"/>
    </source>
</evidence>
<dbReference type="Pfam" id="PF00651">
    <property type="entry name" value="BTB"/>
    <property type="match status" value="1"/>
</dbReference>
<dbReference type="PROSITE" id="PS00028">
    <property type="entry name" value="ZINC_FINGER_C2H2_1"/>
    <property type="match status" value="3"/>
</dbReference>
<dbReference type="CDD" id="cd18186">
    <property type="entry name" value="BTB_POZ_ZBTB_KLHL-like"/>
    <property type="match status" value="1"/>
</dbReference>
<keyword evidence="4" id="KW-0862">Zinc</keyword>
<keyword evidence="3" id="KW-0863">Zinc-finger</keyword>
<feature type="region of interest" description="Disordered" evidence="5">
    <location>
        <begin position="269"/>
        <end position="288"/>
    </location>
</feature>
<dbReference type="AlphaFoldDB" id="A0A0M3JV34"/>
<feature type="compositionally biased region" description="Acidic residues" evidence="5">
    <location>
        <begin position="75"/>
        <end position="84"/>
    </location>
</feature>
<dbReference type="PANTHER" id="PTHR24403:SF67">
    <property type="entry name" value="FI01116P-RELATED"/>
    <property type="match status" value="1"/>
</dbReference>
<keyword evidence="6" id="KW-1133">Transmembrane helix</keyword>
<keyword evidence="6" id="KW-0812">Transmembrane</keyword>
<protein>
    <submittedName>
        <fullName evidence="10">BTB domain-containing protein</fullName>
    </submittedName>
</protein>
<feature type="compositionally biased region" description="Polar residues" evidence="5">
    <location>
        <begin position="578"/>
        <end position="587"/>
    </location>
</feature>
<dbReference type="SMART" id="SM00355">
    <property type="entry name" value="ZnF_C2H2"/>
    <property type="match status" value="5"/>
</dbReference>
<keyword evidence="6" id="KW-0472">Membrane</keyword>
<feature type="compositionally biased region" description="Polar residues" evidence="5">
    <location>
        <begin position="595"/>
        <end position="618"/>
    </location>
</feature>
<name>A0A0M3JV34_ANISI</name>
<dbReference type="Gene3D" id="3.30.710.10">
    <property type="entry name" value="Potassium Channel Kv1.1, Chain A"/>
    <property type="match status" value="1"/>
</dbReference>
<dbReference type="GO" id="GO:0008270">
    <property type="term" value="F:zinc ion binding"/>
    <property type="evidence" value="ECO:0007669"/>
    <property type="project" value="UniProtKB-KW"/>
</dbReference>
<dbReference type="GO" id="GO:0005634">
    <property type="term" value="C:nucleus"/>
    <property type="evidence" value="ECO:0007669"/>
    <property type="project" value="TreeGrafter"/>
</dbReference>
<evidence type="ECO:0000256" key="4">
    <source>
        <dbReference type="ARBA" id="ARBA00022833"/>
    </source>
</evidence>
<sequence length="639" mass="71856">MPIQSETPTVLKANEYGRALSLRLQELRKEGRYVDCKIRLETADGHLKELRAHRNVLASGSNFFKEAFNMKEAATDDDEEDDDNNDKNKTNESDLTLKLTNDGAVSCFESLLDFLYCGLLDTSKNDPDSLMQIAKLYQVKEAEQLLEPYCSNLLPTSTSTSSCTSAPLSTQLPTLPSLFPPQSATLEALMNGCGTSAAVSSSPSTSLHDLNASQSYNNALEVQMQIARIAAAHRLAQPQFFPPPFQLLATILPSFSSQFTFPSTSLPSLLTTNSTPSSRSTPSNGSSRKRKKTVLYYCYITIMNIVTVVYNIFLCDLFNELAISFSTIDNNNFQNVSENNQNECTGTTVKELSPSIINEPTEEISIDENSDTFDNMGDIIVPSSDREGWCRNKKYIERVANGFMCSVCHKVYGRYNSVSYHVTIYHRNPPIKCDEEGCSRKCPFCRHISKSPAMLDKHISRHMSDCTRNGTQLKCPQCDINLSTQKDMLDHISKQHQHQDCINFHCDQCNYRGQSEISLKQHISFKHSAEMFTKKMTCKLCQYGCMEEMNLKEHYQRMHPQHQFDDEKDCTCDHEQPTNEVSNSNSEEVPRGESPATSTIVSLSCSTKENGANSCGDNTSEDEIEEQHDEEEDADKKWN</sequence>
<dbReference type="Gene3D" id="3.30.160.60">
    <property type="entry name" value="Classic Zinc Finger"/>
    <property type="match status" value="1"/>
</dbReference>
<accession>A0A0M3JV34</accession>
<feature type="region of interest" description="Disordered" evidence="5">
    <location>
        <begin position="566"/>
        <end position="639"/>
    </location>
</feature>
<feature type="compositionally biased region" description="Acidic residues" evidence="5">
    <location>
        <begin position="619"/>
        <end position="633"/>
    </location>
</feature>
<dbReference type="GO" id="GO:0045944">
    <property type="term" value="P:positive regulation of transcription by RNA polymerase II"/>
    <property type="evidence" value="ECO:0007669"/>
    <property type="project" value="TreeGrafter"/>
</dbReference>
<dbReference type="Proteomes" id="UP000267096">
    <property type="component" value="Unassembled WGS sequence"/>
</dbReference>
<gene>
    <name evidence="8" type="ORF">ASIM_LOCUS11539</name>
</gene>
<dbReference type="SMART" id="SM00225">
    <property type="entry name" value="BTB"/>
    <property type="match status" value="1"/>
</dbReference>
<keyword evidence="2" id="KW-0677">Repeat</keyword>
<evidence type="ECO:0000313" key="9">
    <source>
        <dbReference type="Proteomes" id="UP000267096"/>
    </source>
</evidence>
<dbReference type="InterPro" id="IPR050688">
    <property type="entry name" value="Zinc_finger/UBP_domain"/>
</dbReference>
<feature type="compositionally biased region" description="Basic and acidic residues" evidence="5">
    <location>
        <begin position="566"/>
        <end position="577"/>
    </location>
</feature>